<dbReference type="Proteomes" id="UP000712281">
    <property type="component" value="Unassembled WGS sequence"/>
</dbReference>
<feature type="compositionally biased region" description="Acidic residues" evidence="1">
    <location>
        <begin position="113"/>
        <end position="131"/>
    </location>
</feature>
<dbReference type="EMBL" id="QGKW02000007">
    <property type="protein sequence ID" value="KAF2620288.1"/>
    <property type="molecule type" value="Genomic_DNA"/>
</dbReference>
<dbReference type="AlphaFoldDB" id="A0A8S9MQ72"/>
<reference evidence="2" key="1">
    <citation type="submission" date="2019-12" db="EMBL/GenBank/DDBJ databases">
        <title>Genome sequencing and annotation of Brassica cretica.</title>
        <authorList>
            <person name="Studholme D.J."/>
            <person name="Sarris P.F."/>
        </authorList>
    </citation>
    <scope>NUCLEOTIDE SEQUENCE</scope>
    <source>
        <strain evidence="2">PFS-001/15</strain>
        <tissue evidence="2">Leaf</tissue>
    </source>
</reference>
<organism evidence="2 3">
    <name type="scientific">Brassica cretica</name>
    <name type="common">Mustard</name>
    <dbReference type="NCBI Taxonomy" id="69181"/>
    <lineage>
        <taxon>Eukaryota</taxon>
        <taxon>Viridiplantae</taxon>
        <taxon>Streptophyta</taxon>
        <taxon>Embryophyta</taxon>
        <taxon>Tracheophyta</taxon>
        <taxon>Spermatophyta</taxon>
        <taxon>Magnoliopsida</taxon>
        <taxon>eudicotyledons</taxon>
        <taxon>Gunneridae</taxon>
        <taxon>Pentapetalae</taxon>
        <taxon>rosids</taxon>
        <taxon>malvids</taxon>
        <taxon>Brassicales</taxon>
        <taxon>Brassicaceae</taxon>
        <taxon>Brassiceae</taxon>
        <taxon>Brassica</taxon>
    </lineage>
</organism>
<evidence type="ECO:0000313" key="3">
    <source>
        <dbReference type="Proteomes" id="UP000712281"/>
    </source>
</evidence>
<accession>A0A8S9MQ72</accession>
<name>A0A8S9MQ72_BRACR</name>
<evidence type="ECO:0000313" key="2">
    <source>
        <dbReference type="EMBL" id="KAF2620288.1"/>
    </source>
</evidence>
<sequence>MSTVGYIIVCLYATVAKNVFTLNSLGGDLTGIGPSCSAQSPGLLARPVSVAIPSGGAREAPDTSASSAGDRALNDEIDSSSHRSRLRVLEEINSVTPGPSSPRLSPLLRASGEEDEENEEENKEEGEQEQEDGGRKKKKVVTK</sequence>
<proteinExistence type="predicted"/>
<protein>
    <submittedName>
        <fullName evidence="2">Uncharacterized protein</fullName>
    </submittedName>
</protein>
<feature type="region of interest" description="Disordered" evidence="1">
    <location>
        <begin position="53"/>
        <end position="143"/>
    </location>
</feature>
<gene>
    <name evidence="2" type="ORF">F2Q68_00040949</name>
</gene>
<comment type="caution">
    <text evidence="2">The sequence shown here is derived from an EMBL/GenBank/DDBJ whole genome shotgun (WGS) entry which is preliminary data.</text>
</comment>
<evidence type="ECO:0000256" key="1">
    <source>
        <dbReference type="SAM" id="MobiDB-lite"/>
    </source>
</evidence>